<accession>A0A834KIL0</accession>
<dbReference type="AlphaFoldDB" id="A0A834KIL0"/>
<dbReference type="EMBL" id="JACSEA010000002">
    <property type="protein sequence ID" value="KAF7407451.1"/>
    <property type="molecule type" value="Genomic_DNA"/>
</dbReference>
<evidence type="ECO:0000256" key="1">
    <source>
        <dbReference type="SAM" id="MobiDB-lite"/>
    </source>
</evidence>
<feature type="region of interest" description="Disordered" evidence="1">
    <location>
        <begin position="71"/>
        <end position="103"/>
    </location>
</feature>
<feature type="compositionally biased region" description="Basic and acidic residues" evidence="1">
    <location>
        <begin position="77"/>
        <end position="103"/>
    </location>
</feature>
<protein>
    <submittedName>
        <fullName evidence="2">Uncharacterized protein</fullName>
    </submittedName>
</protein>
<sequence>MERMLRVNGTISRVAERTEERNSRVTMKRMENFDNECQDYEGTDNLSPFLRRESQELRSHMMYDERTFIPRNKSGKKLGDRNERNAQEENVKEKEMNIEMEKE</sequence>
<organism evidence="2 3">
    <name type="scientific">Vespula vulgaris</name>
    <name type="common">Yellow jacket</name>
    <name type="synonym">Wasp</name>
    <dbReference type="NCBI Taxonomy" id="7454"/>
    <lineage>
        <taxon>Eukaryota</taxon>
        <taxon>Metazoa</taxon>
        <taxon>Ecdysozoa</taxon>
        <taxon>Arthropoda</taxon>
        <taxon>Hexapoda</taxon>
        <taxon>Insecta</taxon>
        <taxon>Pterygota</taxon>
        <taxon>Neoptera</taxon>
        <taxon>Endopterygota</taxon>
        <taxon>Hymenoptera</taxon>
        <taxon>Apocrita</taxon>
        <taxon>Aculeata</taxon>
        <taxon>Vespoidea</taxon>
        <taxon>Vespidae</taxon>
        <taxon>Vespinae</taxon>
        <taxon>Vespula</taxon>
    </lineage>
</organism>
<gene>
    <name evidence="2" type="ORF">HZH66_001988</name>
</gene>
<keyword evidence="3" id="KW-1185">Reference proteome</keyword>
<evidence type="ECO:0000313" key="2">
    <source>
        <dbReference type="EMBL" id="KAF7407451.1"/>
    </source>
</evidence>
<comment type="caution">
    <text evidence="2">The sequence shown here is derived from an EMBL/GenBank/DDBJ whole genome shotgun (WGS) entry which is preliminary data.</text>
</comment>
<reference evidence="2" key="1">
    <citation type="journal article" date="2020" name="G3 (Bethesda)">
        <title>High-Quality Assemblies for Three Invasive Social Wasps from the &lt;i&gt;Vespula&lt;/i&gt; Genus.</title>
        <authorList>
            <person name="Harrop T.W.R."/>
            <person name="Guhlin J."/>
            <person name="McLaughlin G.M."/>
            <person name="Permina E."/>
            <person name="Stockwell P."/>
            <person name="Gilligan J."/>
            <person name="Le Lec M.F."/>
            <person name="Gruber M.A.M."/>
            <person name="Quinn O."/>
            <person name="Lovegrove M."/>
            <person name="Duncan E.J."/>
            <person name="Remnant E.J."/>
            <person name="Van Eeckhoven J."/>
            <person name="Graham B."/>
            <person name="Knapp R.A."/>
            <person name="Langford K.W."/>
            <person name="Kronenberg Z."/>
            <person name="Press M.O."/>
            <person name="Eacker S.M."/>
            <person name="Wilson-Rankin E.E."/>
            <person name="Purcell J."/>
            <person name="Lester P.J."/>
            <person name="Dearden P.K."/>
        </authorList>
    </citation>
    <scope>NUCLEOTIDE SEQUENCE</scope>
    <source>
        <strain evidence="2">Marl-1</strain>
    </source>
</reference>
<dbReference type="Proteomes" id="UP000614350">
    <property type="component" value="Unassembled WGS sequence"/>
</dbReference>
<evidence type="ECO:0000313" key="3">
    <source>
        <dbReference type="Proteomes" id="UP000614350"/>
    </source>
</evidence>
<name>A0A834KIL0_VESVU</name>
<proteinExistence type="predicted"/>